<accession>A0A2R6NMG3</accession>
<reference evidence="2 3" key="1">
    <citation type="submission" date="2018-02" db="EMBL/GenBank/DDBJ databases">
        <title>Genome sequence of the basidiomycete white-rot fungus Phlebia centrifuga.</title>
        <authorList>
            <person name="Granchi Z."/>
            <person name="Peng M."/>
            <person name="de Vries R.P."/>
            <person name="Hilden K."/>
            <person name="Makela M.R."/>
            <person name="Grigoriev I."/>
            <person name="Riley R."/>
        </authorList>
    </citation>
    <scope>NUCLEOTIDE SEQUENCE [LARGE SCALE GENOMIC DNA]</scope>
    <source>
        <strain evidence="2 3">FBCC195</strain>
    </source>
</reference>
<dbReference type="AlphaFoldDB" id="A0A2R6NMG3"/>
<comment type="caution">
    <text evidence="2">The sequence shown here is derived from an EMBL/GenBank/DDBJ whole genome shotgun (WGS) entry which is preliminary data.</text>
</comment>
<feature type="compositionally biased region" description="Pro residues" evidence="1">
    <location>
        <begin position="1"/>
        <end position="11"/>
    </location>
</feature>
<keyword evidence="3" id="KW-1185">Reference proteome</keyword>
<dbReference type="EMBL" id="MLYV02001069">
    <property type="protein sequence ID" value="PSR73540.1"/>
    <property type="molecule type" value="Genomic_DNA"/>
</dbReference>
<evidence type="ECO:0000313" key="2">
    <source>
        <dbReference type="EMBL" id="PSR73540.1"/>
    </source>
</evidence>
<evidence type="ECO:0000256" key="1">
    <source>
        <dbReference type="SAM" id="MobiDB-lite"/>
    </source>
</evidence>
<dbReference type="Proteomes" id="UP000186601">
    <property type="component" value="Unassembled WGS sequence"/>
</dbReference>
<dbReference type="OrthoDB" id="2260578at2759"/>
<name>A0A2R6NMG3_9APHY</name>
<proteinExistence type="predicted"/>
<feature type="region of interest" description="Disordered" evidence="1">
    <location>
        <begin position="1"/>
        <end position="56"/>
    </location>
</feature>
<feature type="compositionally biased region" description="Polar residues" evidence="1">
    <location>
        <begin position="102"/>
        <end position="113"/>
    </location>
</feature>
<evidence type="ECO:0000313" key="3">
    <source>
        <dbReference type="Proteomes" id="UP000186601"/>
    </source>
</evidence>
<sequence>MPPRVPDPPQSMPAYPAGTSRHRPSSSWQQAGTHQAYFSGGSHPYQQQGDWGNAPLAASATEAQLVPQYYGGAPVQTRTGRTYYSGEQFGGQATYDYQNYRDSSTAQPVSSSHPAYAGGPFPSAYPTPDMDMGSGDLTLSYSYSADRTMATNQTRLHPQQSGYTEQYQQGGNDVYRAAASGMVSNTSHQGWLSVSLGTKSFGISADTMYQDPNYLAYHPSLYGQ</sequence>
<organism evidence="2 3">
    <name type="scientific">Hermanssonia centrifuga</name>
    <dbReference type="NCBI Taxonomy" id="98765"/>
    <lineage>
        <taxon>Eukaryota</taxon>
        <taxon>Fungi</taxon>
        <taxon>Dikarya</taxon>
        <taxon>Basidiomycota</taxon>
        <taxon>Agaricomycotina</taxon>
        <taxon>Agaricomycetes</taxon>
        <taxon>Polyporales</taxon>
        <taxon>Meruliaceae</taxon>
        <taxon>Hermanssonia</taxon>
    </lineage>
</organism>
<protein>
    <submittedName>
        <fullName evidence="2">Uncharacterized protein</fullName>
    </submittedName>
</protein>
<gene>
    <name evidence="2" type="ORF">PHLCEN_2v10459</name>
</gene>
<feature type="region of interest" description="Disordered" evidence="1">
    <location>
        <begin position="102"/>
        <end position="122"/>
    </location>
</feature>